<comment type="caution">
    <text evidence="5">The sequence shown here is derived from an EMBL/GenBank/DDBJ whole genome shotgun (WGS) entry which is preliminary data.</text>
</comment>
<dbReference type="Proteomes" id="UP001424741">
    <property type="component" value="Unassembled WGS sequence"/>
</dbReference>
<reference evidence="5 6" key="1">
    <citation type="submission" date="2024-02" db="EMBL/GenBank/DDBJ databases">
        <title>Rubritalea halochordaticola NBRC 107102.</title>
        <authorList>
            <person name="Ichikawa N."/>
            <person name="Katano-Makiyama Y."/>
            <person name="Hidaka K."/>
        </authorList>
    </citation>
    <scope>NUCLEOTIDE SEQUENCE [LARGE SCALE GENOMIC DNA]</scope>
    <source>
        <strain evidence="5 6">NBRC 107102</strain>
    </source>
</reference>
<comment type="similarity">
    <text evidence="1">Belongs to the carbohydrate kinase PfkB family.</text>
</comment>
<dbReference type="PANTHER" id="PTHR43320:SF2">
    <property type="entry name" value="2-DEHYDRO-3-DEOXYGLUCONOKINASE_2-DEHYDRO-3-DEOXYGALACTONOKINASE"/>
    <property type="match status" value="1"/>
</dbReference>
<dbReference type="SUPFAM" id="SSF53613">
    <property type="entry name" value="Ribokinase-like"/>
    <property type="match status" value="1"/>
</dbReference>
<evidence type="ECO:0000256" key="2">
    <source>
        <dbReference type="ARBA" id="ARBA00022679"/>
    </source>
</evidence>
<evidence type="ECO:0000256" key="1">
    <source>
        <dbReference type="ARBA" id="ARBA00010688"/>
    </source>
</evidence>
<keyword evidence="3" id="KW-0418">Kinase</keyword>
<evidence type="ECO:0000259" key="4">
    <source>
        <dbReference type="Pfam" id="PF00294"/>
    </source>
</evidence>
<keyword evidence="6" id="KW-1185">Reference proteome</keyword>
<evidence type="ECO:0000313" key="5">
    <source>
        <dbReference type="EMBL" id="GAA5495384.1"/>
    </source>
</evidence>
<evidence type="ECO:0000313" key="6">
    <source>
        <dbReference type="Proteomes" id="UP001424741"/>
    </source>
</evidence>
<evidence type="ECO:0000256" key="3">
    <source>
        <dbReference type="ARBA" id="ARBA00022777"/>
    </source>
</evidence>
<dbReference type="InterPro" id="IPR052700">
    <property type="entry name" value="Carb_kinase_PfkB-like"/>
</dbReference>
<dbReference type="PANTHER" id="PTHR43320">
    <property type="entry name" value="SUGAR KINASE"/>
    <property type="match status" value="1"/>
</dbReference>
<feature type="domain" description="Carbohydrate kinase PfkB" evidence="4">
    <location>
        <begin position="20"/>
        <end position="316"/>
    </location>
</feature>
<name>A0ABP9V0B6_9BACT</name>
<sequence>MFLSLGEIMLRFCSGELPLRAAKTFHFSEGGGEYNIARSLSRSFGESTGIATAMVDNEIGHLVHHLILSSGVDTSNIIWRKFDGVGRECRNPLYFAERGFGYRSPKATMDRGHSAPAQLAPGDFDWDTLFSSGDITWFHTGGIFAGLSESTSELALEAIQCARKHGITTSYDPNYRESLWMSRGGPKAAAEVNRAMAQHTDVLLGVSPIFHEAHPPLECRELISLMEDTAAQLPSVKTIAASSRVIHSASMHDYCAKVWHNGEIYHSDQYKNAQVLDRIGSGDAFGAGLIYGLMHGKAPNEAANIGCANAVLTMSTPCDSTLCSKKEILSLAATSTSHELR</sequence>
<protein>
    <submittedName>
        <fullName evidence="5">2-dehydro-3-deoxygluconokinase</fullName>
    </submittedName>
</protein>
<dbReference type="InterPro" id="IPR029056">
    <property type="entry name" value="Ribokinase-like"/>
</dbReference>
<dbReference type="EMBL" id="BAABRL010000004">
    <property type="protein sequence ID" value="GAA5495384.1"/>
    <property type="molecule type" value="Genomic_DNA"/>
</dbReference>
<proteinExistence type="inferred from homology"/>
<keyword evidence="2" id="KW-0808">Transferase</keyword>
<dbReference type="InterPro" id="IPR011611">
    <property type="entry name" value="PfkB_dom"/>
</dbReference>
<dbReference type="Pfam" id="PF00294">
    <property type="entry name" value="PfkB"/>
    <property type="match status" value="1"/>
</dbReference>
<dbReference type="Gene3D" id="3.40.1190.20">
    <property type="match status" value="1"/>
</dbReference>
<dbReference type="RefSeq" id="WP_346188189.1">
    <property type="nucleotide sequence ID" value="NZ_BAABRL010000004.1"/>
</dbReference>
<organism evidence="5 6">
    <name type="scientific">Rubritalea halochordaticola</name>
    <dbReference type="NCBI Taxonomy" id="714537"/>
    <lineage>
        <taxon>Bacteria</taxon>
        <taxon>Pseudomonadati</taxon>
        <taxon>Verrucomicrobiota</taxon>
        <taxon>Verrucomicrobiia</taxon>
        <taxon>Verrucomicrobiales</taxon>
        <taxon>Rubritaleaceae</taxon>
        <taxon>Rubritalea</taxon>
    </lineage>
</organism>
<accession>A0ABP9V0B6</accession>
<gene>
    <name evidence="5" type="primary">kdgK</name>
    <name evidence="5" type="ORF">Rhal01_01559</name>
</gene>
<dbReference type="CDD" id="cd01166">
    <property type="entry name" value="KdgK"/>
    <property type="match status" value="1"/>
</dbReference>